<reference evidence="2" key="1">
    <citation type="submission" date="2023-10" db="EMBL/GenBank/DDBJ databases">
        <authorList>
            <person name="Chen Y."/>
            <person name="Shah S."/>
            <person name="Dougan E. K."/>
            <person name="Thang M."/>
            <person name="Chan C."/>
        </authorList>
    </citation>
    <scope>NUCLEOTIDE SEQUENCE [LARGE SCALE GENOMIC DNA]</scope>
</reference>
<dbReference type="Proteomes" id="UP001189429">
    <property type="component" value="Unassembled WGS sequence"/>
</dbReference>
<name>A0ABN9YB67_9DINO</name>
<dbReference type="EMBL" id="CAUYUJ010022004">
    <property type="protein sequence ID" value="CAK0908404.1"/>
    <property type="molecule type" value="Genomic_DNA"/>
</dbReference>
<comment type="caution">
    <text evidence="2">The sequence shown here is derived from an EMBL/GenBank/DDBJ whole genome shotgun (WGS) entry which is preliminary data.</text>
</comment>
<evidence type="ECO:0000256" key="1">
    <source>
        <dbReference type="SAM" id="MobiDB-lite"/>
    </source>
</evidence>
<keyword evidence="3" id="KW-1185">Reference proteome</keyword>
<feature type="non-terminal residue" evidence="2">
    <location>
        <position position="199"/>
    </location>
</feature>
<feature type="region of interest" description="Disordered" evidence="1">
    <location>
        <begin position="1"/>
        <end position="56"/>
    </location>
</feature>
<accession>A0ABN9YB67</accession>
<evidence type="ECO:0000313" key="3">
    <source>
        <dbReference type="Proteomes" id="UP001189429"/>
    </source>
</evidence>
<gene>
    <name evidence="2" type="ORF">PCOR1329_LOCUS83086</name>
</gene>
<proteinExistence type="predicted"/>
<feature type="compositionally biased region" description="Low complexity" evidence="1">
    <location>
        <begin position="7"/>
        <end position="18"/>
    </location>
</feature>
<organism evidence="2 3">
    <name type="scientific">Prorocentrum cordatum</name>
    <dbReference type="NCBI Taxonomy" id="2364126"/>
    <lineage>
        <taxon>Eukaryota</taxon>
        <taxon>Sar</taxon>
        <taxon>Alveolata</taxon>
        <taxon>Dinophyceae</taxon>
        <taxon>Prorocentrales</taxon>
        <taxon>Prorocentraceae</taxon>
        <taxon>Prorocentrum</taxon>
    </lineage>
</organism>
<evidence type="ECO:0000313" key="2">
    <source>
        <dbReference type="EMBL" id="CAK0908404.1"/>
    </source>
</evidence>
<evidence type="ECO:0008006" key="4">
    <source>
        <dbReference type="Google" id="ProtNLM"/>
    </source>
</evidence>
<protein>
    <recommendedName>
        <fullName evidence="4">Mannosyltransferase</fullName>
    </recommendedName>
</protein>
<sequence length="199" mass="20895">MHTWGTSASSSASAGSESDFGCASSDGGRVLPGRLVDPWRDPRPPAKAGGLRRSEEQRQATVVTTVLIARTLLRPWPLFSEAVGDAGAEWKPMASQLPESSQPFGAEHPVSRHPGIGAAQGIVERNWPLWGSALQGDEVPGGSLVLRECLLLCFLQAAAALALCRPLRRGPCSGAVLAPLREGLAYAVVLFGSTHPLAV</sequence>